<dbReference type="PROSITE" id="PS50888">
    <property type="entry name" value="BHLH"/>
    <property type="match status" value="1"/>
</dbReference>
<comment type="similarity">
    <text evidence="1">Belongs to the bHLH protein family.</text>
</comment>
<dbReference type="InterPro" id="IPR036638">
    <property type="entry name" value="HLH_DNA-bd_sf"/>
</dbReference>
<dbReference type="PANTHER" id="PTHR46412">
    <property type="entry name" value="BES1-INTERACTING MYC-LIKE PROTEIN"/>
    <property type="match status" value="1"/>
</dbReference>
<dbReference type="GO" id="GO:0006351">
    <property type="term" value="P:DNA-templated transcription"/>
    <property type="evidence" value="ECO:0007669"/>
    <property type="project" value="InterPro"/>
</dbReference>
<feature type="region of interest" description="Disordered" evidence="4">
    <location>
        <begin position="317"/>
        <end position="341"/>
    </location>
</feature>
<evidence type="ECO:0000313" key="7">
    <source>
        <dbReference type="Proteomes" id="UP000663760"/>
    </source>
</evidence>
<protein>
    <recommendedName>
        <fullName evidence="5">BHLH domain-containing protein</fullName>
    </recommendedName>
</protein>
<feature type="compositionally biased region" description="Acidic residues" evidence="4">
    <location>
        <begin position="182"/>
        <end position="191"/>
    </location>
</feature>
<dbReference type="SMART" id="SM00353">
    <property type="entry name" value="HLH"/>
    <property type="match status" value="1"/>
</dbReference>
<keyword evidence="3" id="KW-0804">Transcription</keyword>
<proteinExistence type="inferred from homology"/>
<evidence type="ECO:0000256" key="2">
    <source>
        <dbReference type="ARBA" id="ARBA00023015"/>
    </source>
</evidence>
<dbReference type="Pfam" id="PF00010">
    <property type="entry name" value="HLH"/>
    <property type="match status" value="1"/>
</dbReference>
<keyword evidence="7" id="KW-1185">Reference proteome</keyword>
<sequence>MELHGKAAVTHDFLSLHKEPLLQNSRPPRSPGHGVEQRDGGGAGRAAAIDLNVVAAAAAAAVGPSASSSEHRLASGFGRAVVKPEWSSSTCGPTSPGGAAAAQEEKTVGIGGGTGQSRNSHSPARVFKPWREVDVTRGGSHLQQWPSPSSAAGRSGFTPSSGQQRDTRDMMDTSSRHKGFADDDEEDEEDFLKETSSRKGLTTKVDGSSNSGDGINDDRKPSTPRSKHSATEQRRRSKINERFQILRNLVPLTDQKRDKASFLLEVIEYIQVLQEKVQKYESPYPGWNLDNVKLMPWYPPTAGGPSSGFFHTQPRMENSGQGQAQWPRSSSSTADGHAGGAADVFNGRDDLVIDEGTINLSSAYSDGLVSALTLALQGSGVDLSQASISVRINLGRQAVGRQASSSKEPDGPSSSNQAAGGHSRVASSGEDSEQQRPSKKNRRRPAAS</sequence>
<dbReference type="SUPFAM" id="SSF47459">
    <property type="entry name" value="HLH, helix-loop-helix DNA-binding domain"/>
    <property type="match status" value="1"/>
</dbReference>
<keyword evidence="2" id="KW-0805">Transcription regulation</keyword>
<feature type="compositionally biased region" description="Polar residues" evidence="4">
    <location>
        <begin position="141"/>
        <end position="164"/>
    </location>
</feature>
<feature type="compositionally biased region" description="Polar residues" evidence="4">
    <location>
        <begin position="317"/>
        <end position="334"/>
    </location>
</feature>
<feature type="domain" description="BHLH" evidence="5">
    <location>
        <begin position="223"/>
        <end position="273"/>
    </location>
</feature>
<dbReference type="OrthoDB" id="690068at2759"/>
<evidence type="ECO:0000256" key="4">
    <source>
        <dbReference type="SAM" id="MobiDB-lite"/>
    </source>
</evidence>
<dbReference type="GO" id="GO:0003700">
    <property type="term" value="F:DNA-binding transcription factor activity"/>
    <property type="evidence" value="ECO:0007669"/>
    <property type="project" value="InterPro"/>
</dbReference>
<evidence type="ECO:0000259" key="5">
    <source>
        <dbReference type="PROSITE" id="PS50888"/>
    </source>
</evidence>
<evidence type="ECO:0000256" key="3">
    <source>
        <dbReference type="ARBA" id="ARBA00023163"/>
    </source>
</evidence>
<name>A0A7I8KJB8_SPIIN</name>
<dbReference type="AlphaFoldDB" id="A0A7I8KJB8"/>
<dbReference type="InterPro" id="IPR011598">
    <property type="entry name" value="bHLH_dom"/>
</dbReference>
<dbReference type="EMBL" id="LR746269">
    <property type="protein sequence ID" value="CAA7397877.1"/>
    <property type="molecule type" value="Genomic_DNA"/>
</dbReference>
<organism evidence="6 7">
    <name type="scientific">Spirodela intermedia</name>
    <name type="common">Intermediate duckweed</name>
    <dbReference type="NCBI Taxonomy" id="51605"/>
    <lineage>
        <taxon>Eukaryota</taxon>
        <taxon>Viridiplantae</taxon>
        <taxon>Streptophyta</taxon>
        <taxon>Embryophyta</taxon>
        <taxon>Tracheophyta</taxon>
        <taxon>Spermatophyta</taxon>
        <taxon>Magnoliopsida</taxon>
        <taxon>Liliopsida</taxon>
        <taxon>Araceae</taxon>
        <taxon>Lemnoideae</taxon>
        <taxon>Spirodela</taxon>
    </lineage>
</organism>
<dbReference type="GO" id="GO:0046983">
    <property type="term" value="F:protein dimerization activity"/>
    <property type="evidence" value="ECO:0007669"/>
    <property type="project" value="InterPro"/>
</dbReference>
<feature type="region of interest" description="Disordered" evidence="4">
    <location>
        <begin position="16"/>
        <end position="43"/>
    </location>
</feature>
<feature type="region of interest" description="Disordered" evidence="4">
    <location>
        <begin position="399"/>
        <end position="448"/>
    </location>
</feature>
<accession>A0A7I8KJB8</accession>
<feature type="compositionally biased region" description="Low complexity" evidence="4">
    <location>
        <begin position="87"/>
        <end position="98"/>
    </location>
</feature>
<feature type="compositionally biased region" description="Basic and acidic residues" evidence="4">
    <location>
        <begin position="165"/>
        <end position="181"/>
    </location>
</feature>
<dbReference type="Proteomes" id="UP000663760">
    <property type="component" value="Chromosome 6"/>
</dbReference>
<reference evidence="6" key="1">
    <citation type="submission" date="2020-02" db="EMBL/GenBank/DDBJ databases">
        <authorList>
            <person name="Scholz U."/>
            <person name="Mascher M."/>
            <person name="Fiebig A."/>
        </authorList>
    </citation>
    <scope>NUCLEOTIDE SEQUENCE</scope>
</reference>
<dbReference type="Gene3D" id="4.10.280.10">
    <property type="entry name" value="Helix-loop-helix DNA-binding domain"/>
    <property type="match status" value="1"/>
</dbReference>
<evidence type="ECO:0000256" key="1">
    <source>
        <dbReference type="ARBA" id="ARBA00005510"/>
    </source>
</evidence>
<gene>
    <name evidence="6" type="ORF">SI8410_06008542</name>
</gene>
<feature type="compositionally biased region" description="Basic residues" evidence="4">
    <location>
        <begin position="437"/>
        <end position="448"/>
    </location>
</feature>
<feature type="region of interest" description="Disordered" evidence="4">
    <location>
        <begin position="80"/>
        <end position="239"/>
    </location>
</feature>
<dbReference type="InterPro" id="IPR044295">
    <property type="entry name" value="BIM1/2/3"/>
</dbReference>
<evidence type="ECO:0000313" key="6">
    <source>
        <dbReference type="EMBL" id="CAA7397877.1"/>
    </source>
</evidence>
<dbReference type="CDD" id="cd11453">
    <property type="entry name" value="bHLH_AtBIM_like"/>
    <property type="match status" value="1"/>
</dbReference>
<feature type="compositionally biased region" description="Basic and acidic residues" evidence="4">
    <location>
        <begin position="229"/>
        <end position="239"/>
    </location>
</feature>
<dbReference type="PANTHER" id="PTHR46412:SF6">
    <property type="entry name" value="TRANSCRIPTION FACTOR BIM2"/>
    <property type="match status" value="1"/>
</dbReference>